<keyword evidence="3" id="KW-1185">Reference proteome</keyword>
<comment type="caution">
    <text evidence="2">The sequence shown here is derived from an EMBL/GenBank/DDBJ whole genome shotgun (WGS) entry which is preliminary data.</text>
</comment>
<dbReference type="AlphaFoldDB" id="A0AAV7B5H2"/>
<accession>A0AAV7B5H2</accession>
<feature type="region of interest" description="Disordered" evidence="1">
    <location>
        <begin position="1"/>
        <end position="40"/>
    </location>
</feature>
<reference evidence="2" key="1">
    <citation type="thesis" date="2020" institute="ProQuest LLC" country="789 East Eisenhower Parkway, Ann Arbor, MI, USA">
        <title>Comparative Genomics and Chromosome Evolution.</title>
        <authorList>
            <person name="Mudd A.B."/>
        </authorList>
    </citation>
    <scope>NUCLEOTIDE SEQUENCE</scope>
    <source>
        <strain evidence="2">237g6f4</strain>
        <tissue evidence="2">Blood</tissue>
    </source>
</reference>
<organism evidence="2 3">
    <name type="scientific">Engystomops pustulosus</name>
    <name type="common">Tungara frog</name>
    <name type="synonym">Physalaemus pustulosus</name>
    <dbReference type="NCBI Taxonomy" id="76066"/>
    <lineage>
        <taxon>Eukaryota</taxon>
        <taxon>Metazoa</taxon>
        <taxon>Chordata</taxon>
        <taxon>Craniata</taxon>
        <taxon>Vertebrata</taxon>
        <taxon>Euteleostomi</taxon>
        <taxon>Amphibia</taxon>
        <taxon>Batrachia</taxon>
        <taxon>Anura</taxon>
        <taxon>Neobatrachia</taxon>
        <taxon>Hyloidea</taxon>
        <taxon>Leptodactylidae</taxon>
        <taxon>Leiuperinae</taxon>
        <taxon>Engystomops</taxon>
    </lineage>
</organism>
<dbReference type="Proteomes" id="UP000824782">
    <property type="component" value="Unassembled WGS sequence"/>
</dbReference>
<sequence length="67" mass="7720">MWKRHHPQLQHQHNPTSPLSPSLCTPLPKKKRLSTESCKKGPARVSSSYRLYRKIDGSLDSLYCCLQ</sequence>
<protein>
    <submittedName>
        <fullName evidence="2">Uncharacterized protein</fullName>
    </submittedName>
</protein>
<dbReference type="EMBL" id="WNYA01000006">
    <property type="protein sequence ID" value="KAG8567780.1"/>
    <property type="molecule type" value="Genomic_DNA"/>
</dbReference>
<name>A0AAV7B5H2_ENGPU</name>
<gene>
    <name evidence="2" type="ORF">GDO81_013771</name>
</gene>
<evidence type="ECO:0000313" key="2">
    <source>
        <dbReference type="EMBL" id="KAG8567780.1"/>
    </source>
</evidence>
<feature type="compositionally biased region" description="Low complexity" evidence="1">
    <location>
        <begin position="15"/>
        <end position="27"/>
    </location>
</feature>
<proteinExistence type="predicted"/>
<evidence type="ECO:0000313" key="3">
    <source>
        <dbReference type="Proteomes" id="UP000824782"/>
    </source>
</evidence>
<evidence type="ECO:0000256" key="1">
    <source>
        <dbReference type="SAM" id="MobiDB-lite"/>
    </source>
</evidence>